<feature type="transmembrane region" description="Helical" evidence="1">
    <location>
        <begin position="74"/>
        <end position="93"/>
    </location>
</feature>
<keyword evidence="1" id="KW-1133">Transmembrane helix</keyword>
<reference evidence="2 3" key="1">
    <citation type="submission" date="2023-03" db="EMBL/GenBank/DDBJ databases">
        <title>High recombination rates correlate with genetic variation in Cardiocondyla obscurior ants.</title>
        <authorList>
            <person name="Errbii M."/>
        </authorList>
    </citation>
    <scope>NUCLEOTIDE SEQUENCE [LARGE SCALE GENOMIC DNA]</scope>
    <source>
        <strain evidence="2">Alpha-2009</strain>
        <tissue evidence="2">Whole body</tissue>
    </source>
</reference>
<evidence type="ECO:0000313" key="3">
    <source>
        <dbReference type="Proteomes" id="UP001430953"/>
    </source>
</evidence>
<dbReference type="Proteomes" id="UP001430953">
    <property type="component" value="Unassembled WGS sequence"/>
</dbReference>
<sequence length="167" mass="19758">MRKLLRRIQDCLALKIRLEHSSAVKIYHRNKAKVQHVVIIVTCLFNCLYILYIYDFEVYKNNNTIRKQRGILQISSLTYCLPFVLINILISTFKSKLRPHDMREKVNKIIPTIDISRSPVSGHICHIRIAVYDKLVHDRHFETVQTIQQKHHFDVPNFCNVINISYT</sequence>
<dbReference type="EMBL" id="JADYXP020000009">
    <property type="protein sequence ID" value="KAL0116663.1"/>
    <property type="molecule type" value="Genomic_DNA"/>
</dbReference>
<keyword evidence="1" id="KW-0812">Transmembrane</keyword>
<dbReference type="AlphaFoldDB" id="A0AAW2FN57"/>
<evidence type="ECO:0000256" key="1">
    <source>
        <dbReference type="SAM" id="Phobius"/>
    </source>
</evidence>
<keyword evidence="3" id="KW-1185">Reference proteome</keyword>
<organism evidence="2 3">
    <name type="scientific">Cardiocondyla obscurior</name>
    <dbReference type="NCBI Taxonomy" id="286306"/>
    <lineage>
        <taxon>Eukaryota</taxon>
        <taxon>Metazoa</taxon>
        <taxon>Ecdysozoa</taxon>
        <taxon>Arthropoda</taxon>
        <taxon>Hexapoda</taxon>
        <taxon>Insecta</taxon>
        <taxon>Pterygota</taxon>
        <taxon>Neoptera</taxon>
        <taxon>Endopterygota</taxon>
        <taxon>Hymenoptera</taxon>
        <taxon>Apocrita</taxon>
        <taxon>Aculeata</taxon>
        <taxon>Formicoidea</taxon>
        <taxon>Formicidae</taxon>
        <taxon>Myrmicinae</taxon>
        <taxon>Cardiocondyla</taxon>
    </lineage>
</organism>
<keyword evidence="1" id="KW-0472">Membrane</keyword>
<name>A0AAW2FN57_9HYME</name>
<evidence type="ECO:0000313" key="2">
    <source>
        <dbReference type="EMBL" id="KAL0116663.1"/>
    </source>
</evidence>
<feature type="transmembrane region" description="Helical" evidence="1">
    <location>
        <begin position="34"/>
        <end position="54"/>
    </location>
</feature>
<proteinExistence type="predicted"/>
<gene>
    <name evidence="2" type="ORF">PUN28_009946</name>
</gene>
<protein>
    <submittedName>
        <fullName evidence="2">Uncharacterized protein</fullName>
    </submittedName>
</protein>
<accession>A0AAW2FN57</accession>
<comment type="caution">
    <text evidence="2">The sequence shown here is derived from an EMBL/GenBank/DDBJ whole genome shotgun (WGS) entry which is preliminary data.</text>
</comment>